<dbReference type="AlphaFoldDB" id="A0A1H5D7V4"/>
<keyword evidence="1" id="KW-0175">Coiled coil</keyword>
<protein>
    <recommendedName>
        <fullName evidence="4">Lysis protein</fullName>
    </recommendedName>
</protein>
<accession>A0A1H5D7V4</accession>
<evidence type="ECO:0008006" key="4">
    <source>
        <dbReference type="Google" id="ProtNLM"/>
    </source>
</evidence>
<gene>
    <name evidence="2" type="ORF">SAMN05421553_3250</name>
</gene>
<dbReference type="EMBL" id="FNSC01000001">
    <property type="protein sequence ID" value="SED75003.1"/>
    <property type="molecule type" value="Genomic_DNA"/>
</dbReference>
<dbReference type="RefSeq" id="WP_090384010.1">
    <property type="nucleotide sequence ID" value="NZ_CP156749.1"/>
</dbReference>
<dbReference type="Proteomes" id="UP000242849">
    <property type="component" value="Unassembled WGS sequence"/>
</dbReference>
<feature type="coiled-coil region" evidence="1">
    <location>
        <begin position="47"/>
        <end position="82"/>
    </location>
</feature>
<sequence length="205" mass="22056">MLERLSTPLPSGFTLALLACLMSGAAAAGIAYGFGYRYADAQGTARLERLERRYAEQAKQAKQAAEDNLLRYSQQVVRANETEALLMATLDRFTTEAKQIEERIPHVTTVYRPAPAAEPVAIPHCVFTAGWLRDYNLALGVPAPGTGTAATHAAQAAWPAPGADTELLESGVTPADILAHAKDYGRWASALHAQLNALLDLQKKD</sequence>
<proteinExistence type="predicted"/>
<reference evidence="3" key="1">
    <citation type="submission" date="2016-10" db="EMBL/GenBank/DDBJ databases">
        <authorList>
            <person name="Varghese N."/>
            <person name="Submissions S."/>
        </authorList>
    </citation>
    <scope>NUCLEOTIDE SEQUENCE [LARGE SCALE GENOMIC DNA]</scope>
    <source>
        <strain evidence="3">DSM 12111</strain>
    </source>
</reference>
<name>A0A1H5D7V4_PSEAG</name>
<evidence type="ECO:0000256" key="1">
    <source>
        <dbReference type="SAM" id="Coils"/>
    </source>
</evidence>
<dbReference type="OrthoDB" id="7028413at2"/>
<dbReference type="PROSITE" id="PS51257">
    <property type="entry name" value="PROKAR_LIPOPROTEIN"/>
    <property type="match status" value="1"/>
</dbReference>
<evidence type="ECO:0000313" key="3">
    <source>
        <dbReference type="Proteomes" id="UP000242849"/>
    </source>
</evidence>
<organism evidence="2 3">
    <name type="scientific">Pseudomonas anguilliseptica</name>
    <dbReference type="NCBI Taxonomy" id="53406"/>
    <lineage>
        <taxon>Bacteria</taxon>
        <taxon>Pseudomonadati</taxon>
        <taxon>Pseudomonadota</taxon>
        <taxon>Gammaproteobacteria</taxon>
        <taxon>Pseudomonadales</taxon>
        <taxon>Pseudomonadaceae</taxon>
        <taxon>Pseudomonas</taxon>
    </lineage>
</organism>
<keyword evidence="3" id="KW-1185">Reference proteome</keyword>
<dbReference type="STRING" id="53406.SAMN05421553_3250"/>
<evidence type="ECO:0000313" key="2">
    <source>
        <dbReference type="EMBL" id="SED75003.1"/>
    </source>
</evidence>